<gene>
    <name evidence="1" type="ORF">HINF_LOCUS14993</name>
</gene>
<dbReference type="EMBL" id="CAXDID020000036">
    <property type="protein sequence ID" value="CAL5996929.1"/>
    <property type="molecule type" value="Genomic_DNA"/>
</dbReference>
<evidence type="ECO:0000313" key="2">
    <source>
        <dbReference type="Proteomes" id="UP001642409"/>
    </source>
</evidence>
<proteinExistence type="predicted"/>
<organism evidence="1 2">
    <name type="scientific">Hexamita inflata</name>
    <dbReference type="NCBI Taxonomy" id="28002"/>
    <lineage>
        <taxon>Eukaryota</taxon>
        <taxon>Metamonada</taxon>
        <taxon>Diplomonadida</taxon>
        <taxon>Hexamitidae</taxon>
        <taxon>Hexamitinae</taxon>
        <taxon>Hexamita</taxon>
    </lineage>
</organism>
<protein>
    <submittedName>
        <fullName evidence="1">Hypothetical_protein</fullName>
    </submittedName>
</protein>
<comment type="caution">
    <text evidence="1">The sequence shown here is derived from an EMBL/GenBank/DDBJ whole genome shotgun (WGS) entry which is preliminary data.</text>
</comment>
<dbReference type="Proteomes" id="UP001642409">
    <property type="component" value="Unassembled WGS sequence"/>
</dbReference>
<accession>A0ABP1HL87</accession>
<reference evidence="1 2" key="1">
    <citation type="submission" date="2024-07" db="EMBL/GenBank/DDBJ databases">
        <authorList>
            <person name="Akdeniz Z."/>
        </authorList>
    </citation>
    <scope>NUCLEOTIDE SEQUENCE [LARGE SCALE GENOMIC DNA]</scope>
</reference>
<evidence type="ECO:0000313" key="1">
    <source>
        <dbReference type="EMBL" id="CAL5996929.1"/>
    </source>
</evidence>
<name>A0ABP1HL87_9EUKA</name>
<keyword evidence="2" id="KW-1185">Reference proteome</keyword>
<sequence>MNLLFSSIICKSLVNQRKSLCNHQLTISDQQFLYCQKANALQTTQIKESMHISQQSSHMFIYTDTVQNSQIQVEMDYVNVFAVFGFNKQGQNIQQSTVNVSLRFSVVQAALICLQCDLSVSQSVLVFQASGQVLSGVMLTAKDNLTLAASRVQFRFWSKQASGLVNQIQAKMTNFSLADVNITGFDGVRSADNGYLASLVSISSPISTTRVLVCADPMTARVGSLDKLAASSEQLACLSVCAAGTSYAYGLCLDDLRLGKYLEANDTYVCVDPFVFNGESCFCKEGFLLDADTCVDVLTELENLDRWIAANFTGIVSLLSNSTELDIKLKALDQQIIGNASILNTSIWQYLEVYEAHLAEATLNLSTEIDEVFLTMNDGITLNTQQLLEVSLSNSISALDYSMQQMYNSTVNNLTNIEQTPIQQTPIQMTQ</sequence>